<reference evidence="14 15" key="1">
    <citation type="submission" date="2020-08" db="EMBL/GenBank/DDBJ databases">
        <authorList>
            <person name="Criscuolo A."/>
        </authorList>
    </citation>
    <scope>NUCLEOTIDE SEQUENCE [LARGE SCALE GENOMIC DNA]</scope>
    <source>
        <strain evidence="14">CIP111764</strain>
    </source>
</reference>
<keyword evidence="5 12" id="KW-0812">Transmembrane</keyword>
<feature type="transmembrane region" description="Helical" evidence="12">
    <location>
        <begin position="118"/>
        <end position="139"/>
    </location>
</feature>
<dbReference type="SUPFAM" id="SSF55846">
    <property type="entry name" value="N-acetylmuramoyl-L-alanine amidase-like"/>
    <property type="match status" value="1"/>
</dbReference>
<dbReference type="GO" id="GO:0009253">
    <property type="term" value="P:peptidoglycan catabolic process"/>
    <property type="evidence" value="ECO:0007669"/>
    <property type="project" value="InterPro"/>
</dbReference>
<evidence type="ECO:0000313" key="15">
    <source>
        <dbReference type="Proteomes" id="UP000583387"/>
    </source>
</evidence>
<dbReference type="InterPro" id="IPR005804">
    <property type="entry name" value="FA_desaturase_dom"/>
</dbReference>
<comment type="caution">
    <text evidence="14">The sequence shown here is derived from an EMBL/GenBank/DDBJ whole genome shotgun (WGS) entry which is preliminary data.</text>
</comment>
<dbReference type="GO" id="GO:0046872">
    <property type="term" value="F:metal ion binding"/>
    <property type="evidence" value="ECO:0007669"/>
    <property type="project" value="UniProtKB-KW"/>
</dbReference>
<accession>A0A7U7EJI0</accession>
<evidence type="ECO:0000256" key="7">
    <source>
        <dbReference type="ARBA" id="ARBA00022989"/>
    </source>
</evidence>
<feature type="transmembrane region" description="Helical" evidence="12">
    <location>
        <begin position="12"/>
        <end position="41"/>
    </location>
</feature>
<evidence type="ECO:0000256" key="1">
    <source>
        <dbReference type="ARBA" id="ARBA00004429"/>
    </source>
</evidence>
<evidence type="ECO:0000256" key="2">
    <source>
        <dbReference type="ARBA" id="ARBA00010823"/>
    </source>
</evidence>
<evidence type="ECO:0000259" key="13">
    <source>
        <dbReference type="Pfam" id="PF00487"/>
    </source>
</evidence>
<evidence type="ECO:0000256" key="12">
    <source>
        <dbReference type="SAM" id="Phobius"/>
    </source>
</evidence>
<feature type="domain" description="Fatty acid desaturase" evidence="13">
    <location>
        <begin position="121"/>
        <end position="322"/>
    </location>
</feature>
<dbReference type="EMBL" id="CAJFCI010000016">
    <property type="protein sequence ID" value="CAD5106214.1"/>
    <property type="molecule type" value="Genomic_DNA"/>
</dbReference>
<evidence type="ECO:0000256" key="8">
    <source>
        <dbReference type="ARBA" id="ARBA00023002"/>
    </source>
</evidence>
<keyword evidence="8" id="KW-0560">Oxidoreductase</keyword>
<keyword evidence="6" id="KW-0479">Metal-binding</keyword>
<evidence type="ECO:0000256" key="3">
    <source>
        <dbReference type="ARBA" id="ARBA00022475"/>
    </source>
</evidence>
<dbReference type="InterPro" id="IPR036505">
    <property type="entry name" value="Amidase/PGRP_sf"/>
</dbReference>
<comment type="similarity">
    <text evidence="2">Belongs to the fatty acid desaturase type 1 family. AlkB subfamily.</text>
</comment>
<evidence type="ECO:0000256" key="6">
    <source>
        <dbReference type="ARBA" id="ARBA00022723"/>
    </source>
</evidence>
<feature type="transmembrane region" description="Helical" evidence="12">
    <location>
        <begin position="236"/>
        <end position="261"/>
    </location>
</feature>
<dbReference type="Pfam" id="PF00487">
    <property type="entry name" value="FA_desaturase"/>
    <property type="match status" value="1"/>
</dbReference>
<proteinExistence type="inferred from homology"/>
<dbReference type="GO" id="GO:0006629">
    <property type="term" value="P:lipid metabolic process"/>
    <property type="evidence" value="ECO:0007669"/>
    <property type="project" value="InterPro"/>
</dbReference>
<keyword evidence="15" id="KW-1185">Reference proteome</keyword>
<organism evidence="14 15">
    <name type="scientific">Zestomonas carbonaria</name>
    <dbReference type="NCBI Taxonomy" id="2762745"/>
    <lineage>
        <taxon>Bacteria</taxon>
        <taxon>Pseudomonadati</taxon>
        <taxon>Pseudomonadota</taxon>
        <taxon>Gammaproteobacteria</taxon>
        <taxon>Pseudomonadales</taxon>
        <taxon>Pseudomonadaceae</taxon>
        <taxon>Zestomonas</taxon>
    </lineage>
</organism>
<feature type="transmembrane region" description="Helical" evidence="12">
    <location>
        <begin position="62"/>
        <end position="83"/>
    </location>
</feature>
<keyword evidence="3" id="KW-1003">Cell membrane</keyword>
<dbReference type="CDD" id="cd03512">
    <property type="entry name" value="Alkane-hydroxylase"/>
    <property type="match status" value="1"/>
</dbReference>
<dbReference type="GO" id="GO:0008745">
    <property type="term" value="F:N-acetylmuramoyl-L-alanine amidase activity"/>
    <property type="evidence" value="ECO:0007669"/>
    <property type="project" value="InterPro"/>
</dbReference>
<evidence type="ECO:0000256" key="4">
    <source>
        <dbReference type="ARBA" id="ARBA00022519"/>
    </source>
</evidence>
<evidence type="ECO:0000256" key="11">
    <source>
        <dbReference type="ARBA" id="ARBA00023136"/>
    </source>
</evidence>
<dbReference type="GO" id="GO:0005886">
    <property type="term" value="C:plasma membrane"/>
    <property type="evidence" value="ECO:0007669"/>
    <property type="project" value="UniProtKB-SubCell"/>
</dbReference>
<evidence type="ECO:0000256" key="10">
    <source>
        <dbReference type="ARBA" id="ARBA00023033"/>
    </source>
</evidence>
<dbReference type="Proteomes" id="UP000583387">
    <property type="component" value="Unassembled WGS sequence"/>
</dbReference>
<keyword evidence="11 12" id="KW-0472">Membrane</keyword>
<name>A0A7U7EJI0_9GAMM</name>
<evidence type="ECO:0000256" key="5">
    <source>
        <dbReference type="ARBA" id="ARBA00022692"/>
    </source>
</evidence>
<dbReference type="PANTHER" id="PTHR38674:SF1">
    <property type="entry name" value="ALKANE 1-MONOOXYGENASE 1"/>
    <property type="match status" value="1"/>
</dbReference>
<dbReference type="AlphaFoldDB" id="A0A7U7EJI0"/>
<keyword evidence="7 12" id="KW-1133">Transmembrane helix</keyword>
<dbReference type="InterPro" id="IPR033885">
    <property type="entry name" value="AlkB/XylM"/>
</dbReference>
<evidence type="ECO:0000313" key="14">
    <source>
        <dbReference type="EMBL" id="CAD5106214.1"/>
    </source>
</evidence>
<dbReference type="PANTHER" id="PTHR38674">
    <property type="entry name" value="ALKANE 1-MONOOXYGENASE 1"/>
    <property type="match status" value="1"/>
</dbReference>
<sequence length="397" mass="44036">MNALHYLKYFLFHAIGLLAAASILAGGAWITYGLFAVQAIYLIGDALCGDDTSTPRFKHPGILTFQLWLALPLLAFIVFSAVWSVSDGDVLGFGAALGRLTGHDLIAARDATHLGHHISAWITTGLMIGMIGTITAHELTHRTWDPVSMLIGRWLLAFSFDTIFSIEHVYGHHRYVSTTEDPATAPRGRNVYFHVLASTLKGNLSAWKIEKRRLARKGQSLFGWHNAVIRGHLMSVLLVAAAFAIGGWQAALFFIACALWGKALLEIVNYMEHYGMVRNPATPVQPRHSWNTNKRISSWTMFNLTRHSHHHAQGEVPYQDLKPFPDAPMMIGGYLTTIIVAMIPPLWHKLMTPKVLAWDRDYASAEERQLAAEANARSGIGALMAASREIGRDRRVA</sequence>
<dbReference type="RefSeq" id="WP_187669582.1">
    <property type="nucleotide sequence ID" value="NZ_CAJFCI010000016.1"/>
</dbReference>
<keyword evidence="9" id="KW-0408">Iron</keyword>
<feature type="transmembrane region" description="Helical" evidence="12">
    <location>
        <begin position="327"/>
        <end position="347"/>
    </location>
</feature>
<keyword evidence="10" id="KW-0503">Monooxygenase</keyword>
<comment type="subcellular location">
    <subcellularLocation>
        <location evidence="1">Cell inner membrane</location>
        <topology evidence="1">Multi-pass membrane protein</topology>
    </subcellularLocation>
</comment>
<keyword evidence="4" id="KW-0997">Cell inner membrane</keyword>
<gene>
    <name evidence="14" type="ORF">PSEWESI4_00474</name>
</gene>
<dbReference type="GO" id="GO:0004497">
    <property type="term" value="F:monooxygenase activity"/>
    <property type="evidence" value="ECO:0007669"/>
    <property type="project" value="UniProtKB-KW"/>
</dbReference>
<protein>
    <recommendedName>
        <fullName evidence="13">Fatty acid desaturase domain-containing protein</fullName>
    </recommendedName>
</protein>
<evidence type="ECO:0000256" key="9">
    <source>
        <dbReference type="ARBA" id="ARBA00023004"/>
    </source>
</evidence>